<name>A0A2T9XY34_9FUNG</name>
<accession>A0A2T9XY34</accession>
<proteinExistence type="predicted"/>
<dbReference type="Proteomes" id="UP000245383">
    <property type="component" value="Unassembled WGS sequence"/>
</dbReference>
<evidence type="ECO:0000256" key="1">
    <source>
        <dbReference type="SAM" id="MobiDB-lite"/>
    </source>
</evidence>
<keyword evidence="2" id="KW-0732">Signal</keyword>
<keyword evidence="4" id="KW-1185">Reference proteome</keyword>
<feature type="signal peptide" evidence="2">
    <location>
        <begin position="1"/>
        <end position="27"/>
    </location>
</feature>
<gene>
    <name evidence="3" type="ORF">BB561_006998</name>
</gene>
<evidence type="ECO:0000313" key="3">
    <source>
        <dbReference type="EMBL" id="PVU85001.1"/>
    </source>
</evidence>
<feature type="compositionally biased region" description="Low complexity" evidence="1">
    <location>
        <begin position="65"/>
        <end position="76"/>
    </location>
</feature>
<protein>
    <submittedName>
        <fullName evidence="3">Uncharacterized protein</fullName>
    </submittedName>
</protein>
<feature type="non-terminal residue" evidence="3">
    <location>
        <position position="270"/>
    </location>
</feature>
<feature type="compositionally biased region" description="Low complexity" evidence="1">
    <location>
        <begin position="159"/>
        <end position="170"/>
    </location>
</feature>
<evidence type="ECO:0000256" key="2">
    <source>
        <dbReference type="SAM" id="SignalP"/>
    </source>
</evidence>
<organism evidence="3 4">
    <name type="scientific">Smittium simulii</name>
    <dbReference type="NCBI Taxonomy" id="133385"/>
    <lineage>
        <taxon>Eukaryota</taxon>
        <taxon>Fungi</taxon>
        <taxon>Fungi incertae sedis</taxon>
        <taxon>Zoopagomycota</taxon>
        <taxon>Kickxellomycotina</taxon>
        <taxon>Harpellomycetes</taxon>
        <taxon>Harpellales</taxon>
        <taxon>Legeriomycetaceae</taxon>
        <taxon>Smittium</taxon>
    </lineage>
</organism>
<dbReference type="AlphaFoldDB" id="A0A2T9XY34"/>
<evidence type="ECO:0000313" key="4">
    <source>
        <dbReference type="Proteomes" id="UP000245383"/>
    </source>
</evidence>
<feature type="region of interest" description="Disordered" evidence="1">
    <location>
        <begin position="51"/>
        <end position="270"/>
    </location>
</feature>
<sequence>MYRVNVGILALCLSTICLTSNYAKVEALAVNKRTDIIMSDQSTGIFFKRDESGAEEVPVEPPVDAPATVEPPVVAPLDDNKSQQHKEQKKHGDHKGHEERGDHKGRESHGDHNGHNGHRGDKAQKRSEDNTMANQSTGIFFKRDESGAEEVPVEPPVDAPATVEPPVVAPLDDNKSQQHKEQKKHGDHKGHEERGDHKGRESHGDHNGHNGHRGDKAQKRSEDNTMANQSTGIFFKRDESGAEEVPVEPPVDAPATVEPPVVAPATVEPP</sequence>
<feature type="compositionally biased region" description="Basic and acidic residues" evidence="1">
    <location>
        <begin position="95"/>
        <end position="129"/>
    </location>
</feature>
<feature type="compositionally biased region" description="Basic and acidic residues" evidence="1">
    <location>
        <begin position="189"/>
        <end position="223"/>
    </location>
</feature>
<comment type="caution">
    <text evidence="3">The sequence shown here is derived from an EMBL/GenBank/DDBJ whole genome shotgun (WGS) entry which is preliminary data.</text>
</comment>
<reference evidence="3 4" key="1">
    <citation type="journal article" date="2018" name="MBio">
        <title>Comparative Genomics Reveals the Core Gene Toolbox for the Fungus-Insect Symbiosis.</title>
        <authorList>
            <person name="Wang Y."/>
            <person name="Stata M."/>
            <person name="Wang W."/>
            <person name="Stajich J.E."/>
            <person name="White M.M."/>
            <person name="Moncalvo J.M."/>
        </authorList>
    </citation>
    <scope>NUCLEOTIDE SEQUENCE [LARGE SCALE GENOMIC DNA]</scope>
    <source>
        <strain evidence="3 4">SWE-8-4</strain>
    </source>
</reference>
<dbReference type="EMBL" id="MBFR01000963">
    <property type="protein sequence ID" value="PVU85001.1"/>
    <property type="molecule type" value="Genomic_DNA"/>
</dbReference>
<feature type="compositionally biased region" description="Low complexity" evidence="1">
    <location>
        <begin position="253"/>
        <end position="270"/>
    </location>
</feature>
<feature type="chain" id="PRO_5015532293" evidence="2">
    <location>
        <begin position="28"/>
        <end position="270"/>
    </location>
</feature>